<dbReference type="PANTHER" id="PTHR21015">
    <property type="entry name" value="UDP-N-ACETYLGLUCOSAMINE--N-ACETYLMURAMYL-(PENTAPEPTIDE) PYROPHOSPHORYL-UNDECAPRENOL N-ACETYLGLUCOSAMINE TRANSFERASE 1"/>
    <property type="match status" value="1"/>
</dbReference>
<dbReference type="Proteomes" id="UP000233517">
    <property type="component" value="Unassembled WGS sequence"/>
</dbReference>
<dbReference type="GO" id="GO:0071555">
    <property type="term" value="P:cell wall organization"/>
    <property type="evidence" value="ECO:0007669"/>
    <property type="project" value="UniProtKB-KW"/>
</dbReference>
<keyword evidence="4 10" id="KW-0808">Transferase</keyword>
<evidence type="ECO:0000256" key="4">
    <source>
        <dbReference type="ARBA" id="ARBA00022679"/>
    </source>
</evidence>
<reference evidence="14 15" key="1">
    <citation type="journal article" date="2017" name="ISME J.">
        <title>Potential for microbial H2 and metal transformations associated with novel bacteria and archaea in deep terrestrial subsurface sediments.</title>
        <authorList>
            <person name="Hernsdorf A.W."/>
            <person name="Amano Y."/>
            <person name="Miyakawa K."/>
            <person name="Ise K."/>
            <person name="Suzuki Y."/>
            <person name="Anantharaman K."/>
            <person name="Probst A."/>
            <person name="Burstein D."/>
            <person name="Thomas B.C."/>
            <person name="Banfield J.F."/>
        </authorList>
    </citation>
    <scope>NUCLEOTIDE SEQUENCE [LARGE SCALE GENOMIC DNA]</scope>
    <source>
        <strain evidence="14">HGW-Falkowbacteria-1</strain>
    </source>
</reference>
<dbReference type="GO" id="GO:0005975">
    <property type="term" value="P:carbohydrate metabolic process"/>
    <property type="evidence" value="ECO:0007669"/>
    <property type="project" value="InterPro"/>
</dbReference>
<name>A0A2N2E9R5_9BACT</name>
<keyword evidence="8 10" id="KW-0131">Cell cycle</keyword>
<dbReference type="EC" id="2.4.1.227" evidence="10"/>
<dbReference type="UniPathway" id="UPA00219"/>
<comment type="pathway">
    <text evidence="10">Cell wall biogenesis; peptidoglycan biosynthesis.</text>
</comment>
<dbReference type="Pfam" id="PF03033">
    <property type="entry name" value="Glyco_transf_28"/>
    <property type="match status" value="1"/>
</dbReference>
<keyword evidence="3 10" id="KW-0328">Glycosyltransferase</keyword>
<evidence type="ECO:0000259" key="12">
    <source>
        <dbReference type="Pfam" id="PF03033"/>
    </source>
</evidence>
<evidence type="ECO:0000256" key="7">
    <source>
        <dbReference type="ARBA" id="ARBA00023136"/>
    </source>
</evidence>
<dbReference type="AlphaFoldDB" id="A0A2N2E9R5"/>
<dbReference type="SUPFAM" id="SSF53756">
    <property type="entry name" value="UDP-Glycosyltransferase/glycogen phosphorylase"/>
    <property type="match status" value="1"/>
</dbReference>
<comment type="catalytic activity">
    <reaction evidence="10">
        <text>di-trans,octa-cis-undecaprenyl diphospho-N-acetyl-alpha-D-muramoyl-L-alanyl-D-glutamyl-meso-2,6-diaminopimeloyl-D-alanyl-D-alanine + UDP-N-acetyl-alpha-D-glucosamine = di-trans,octa-cis-undecaprenyl diphospho-[N-acetyl-alpha-D-glucosaminyl-(1-&gt;4)]-N-acetyl-alpha-D-muramoyl-L-alanyl-D-glutamyl-meso-2,6-diaminopimeloyl-D-alanyl-D-alanine + UDP + H(+)</text>
        <dbReference type="Rhea" id="RHEA:31227"/>
        <dbReference type="ChEBI" id="CHEBI:15378"/>
        <dbReference type="ChEBI" id="CHEBI:57705"/>
        <dbReference type="ChEBI" id="CHEBI:58223"/>
        <dbReference type="ChEBI" id="CHEBI:61387"/>
        <dbReference type="ChEBI" id="CHEBI:61388"/>
        <dbReference type="EC" id="2.4.1.227"/>
    </reaction>
</comment>
<keyword evidence="2 10" id="KW-0132">Cell division</keyword>
<comment type="caution">
    <text evidence="14">The sequence shown here is derived from an EMBL/GenBank/DDBJ whole genome shotgun (WGS) entry which is preliminary data.</text>
</comment>
<dbReference type="GO" id="GO:0050511">
    <property type="term" value="F:undecaprenyldiphospho-muramoylpentapeptide beta-N-acetylglucosaminyltransferase activity"/>
    <property type="evidence" value="ECO:0007669"/>
    <property type="project" value="UniProtKB-UniRule"/>
</dbReference>
<dbReference type="InterPro" id="IPR006009">
    <property type="entry name" value="GlcNAc_MurG"/>
</dbReference>
<proteinExistence type="inferred from homology"/>
<dbReference type="GO" id="GO:0008360">
    <property type="term" value="P:regulation of cell shape"/>
    <property type="evidence" value="ECO:0007669"/>
    <property type="project" value="UniProtKB-KW"/>
</dbReference>
<dbReference type="HAMAP" id="MF_00033">
    <property type="entry name" value="MurG"/>
    <property type="match status" value="1"/>
</dbReference>
<feature type="binding site" evidence="10">
    <location>
        <position position="292"/>
    </location>
    <ligand>
        <name>UDP-N-acetyl-alpha-D-glucosamine</name>
        <dbReference type="ChEBI" id="CHEBI:57705"/>
    </ligand>
</feature>
<evidence type="ECO:0000256" key="11">
    <source>
        <dbReference type="SAM" id="Phobius"/>
    </source>
</evidence>
<feature type="transmembrane region" description="Helical" evidence="11">
    <location>
        <begin position="74"/>
        <end position="92"/>
    </location>
</feature>
<keyword evidence="6 10" id="KW-0573">Peptidoglycan synthesis</keyword>
<evidence type="ECO:0000256" key="1">
    <source>
        <dbReference type="ARBA" id="ARBA00022475"/>
    </source>
</evidence>
<evidence type="ECO:0000259" key="13">
    <source>
        <dbReference type="Pfam" id="PF04101"/>
    </source>
</evidence>
<feature type="transmembrane region" description="Helical" evidence="11">
    <location>
        <begin position="98"/>
        <end position="117"/>
    </location>
</feature>
<evidence type="ECO:0000313" key="15">
    <source>
        <dbReference type="Proteomes" id="UP000233517"/>
    </source>
</evidence>
<protein>
    <recommendedName>
        <fullName evidence="10">UDP-N-acetylglucosamine--N-acetylmuramyl-(pentapeptide) pyrophosphoryl-undecaprenol N-acetylglucosamine transferase</fullName>
        <ecNumber evidence="10">2.4.1.227</ecNumber>
    </recommendedName>
    <alternativeName>
        <fullName evidence="10">Undecaprenyl-PP-MurNAc-pentapeptide-UDPGlcNAc GlcNAc transferase</fullName>
    </alternativeName>
</protein>
<keyword evidence="1 10" id="KW-1003">Cell membrane</keyword>
<dbReference type="Pfam" id="PF04101">
    <property type="entry name" value="Glyco_tran_28_C"/>
    <property type="match status" value="1"/>
</dbReference>
<keyword evidence="11" id="KW-1133">Transmembrane helix</keyword>
<dbReference type="InterPro" id="IPR007235">
    <property type="entry name" value="Glyco_trans_28_C"/>
</dbReference>
<comment type="subcellular location">
    <subcellularLocation>
        <location evidence="10">Cell membrane</location>
        <topology evidence="10">Peripheral membrane protein</topology>
        <orientation evidence="10">Cytoplasmic side</orientation>
    </subcellularLocation>
</comment>
<dbReference type="CDD" id="cd03785">
    <property type="entry name" value="GT28_MurG"/>
    <property type="match status" value="1"/>
</dbReference>
<evidence type="ECO:0000313" key="14">
    <source>
        <dbReference type="EMBL" id="PKM91457.1"/>
    </source>
</evidence>
<keyword evidence="11" id="KW-0812">Transmembrane</keyword>
<feature type="domain" description="Glycosyltransferase family 28 N-terminal" evidence="12">
    <location>
        <begin position="9"/>
        <end position="144"/>
    </location>
</feature>
<keyword evidence="9 10" id="KW-0961">Cell wall biogenesis/degradation</keyword>
<dbReference type="InterPro" id="IPR004276">
    <property type="entry name" value="GlycoTrans_28_N"/>
</dbReference>
<accession>A0A2N2E9R5</accession>
<comment type="function">
    <text evidence="10">Cell wall formation. Catalyzes the transfer of a GlcNAc subunit on undecaprenyl-pyrophosphoryl-MurNAc-pentapeptide (lipid intermediate I) to form undecaprenyl-pyrophosphoryl-MurNAc-(pentapeptide)GlcNAc (lipid intermediate II).</text>
</comment>
<dbReference type="GO" id="GO:0051991">
    <property type="term" value="F:UDP-N-acetyl-D-glucosamine:N-acetylmuramoyl-L-alanyl-D-glutamyl-meso-2,6-diaminopimelyl-D-alanyl-D-alanine-diphosphoundecaprenol 4-beta-N-acetylglucosaminlytransferase activity"/>
    <property type="evidence" value="ECO:0007669"/>
    <property type="project" value="RHEA"/>
</dbReference>
<dbReference type="PANTHER" id="PTHR21015:SF27">
    <property type="entry name" value="UDP-N-ACETYLGLUCOSAMINE--N-ACETYLMURAMYL-(PENTAPEPTIDE) PYROPHOSPHORYL-UNDECAPRENOL N-ACETYLGLUCOSAMINE TRANSFERASE"/>
    <property type="match status" value="1"/>
</dbReference>
<dbReference type="Gene3D" id="3.40.50.2000">
    <property type="entry name" value="Glycogen Phosphorylase B"/>
    <property type="match status" value="2"/>
</dbReference>
<evidence type="ECO:0000256" key="5">
    <source>
        <dbReference type="ARBA" id="ARBA00022960"/>
    </source>
</evidence>
<feature type="binding site" evidence="10">
    <location>
        <begin position="16"/>
        <end position="18"/>
    </location>
    <ligand>
        <name>UDP-N-acetyl-alpha-D-glucosamine</name>
        <dbReference type="ChEBI" id="CHEBI:57705"/>
    </ligand>
</feature>
<comment type="caution">
    <text evidence="10">Lacks conserved residue(s) required for the propagation of feature annotation.</text>
</comment>
<evidence type="ECO:0000256" key="8">
    <source>
        <dbReference type="ARBA" id="ARBA00023306"/>
    </source>
</evidence>
<dbReference type="EMBL" id="PHAI01000002">
    <property type="protein sequence ID" value="PKM91457.1"/>
    <property type="molecule type" value="Genomic_DNA"/>
</dbReference>
<dbReference type="GO" id="GO:0009252">
    <property type="term" value="P:peptidoglycan biosynthetic process"/>
    <property type="evidence" value="ECO:0007669"/>
    <property type="project" value="UniProtKB-UniRule"/>
</dbReference>
<feature type="domain" description="Glycosyl transferase family 28 C-terminal" evidence="13">
    <location>
        <begin position="193"/>
        <end position="338"/>
    </location>
</feature>
<keyword evidence="7 10" id="KW-0472">Membrane</keyword>
<sequence>MKDNKKKKIILSGGGTGGSVVPLFFISRELKNDFDFIFVGTYDGLEREMVAKENMEYVAILSGKFRRYFSVSNFIDLFKIFGAFWQSLFFLMRERPSILISAGAFVSVPLVFASWLLKIPVLIHQQDVEPGLANKLMAPFAKVITVTFDKSLGCYGKRARLIGNIGFDAKNKTTISRNNIFDKYNLNKDLPLVLILGGGTGSLFINSLVSNSVKDLSLSCNIVHISGDKSRDIKNDLRSVNYLKFSFMDHDNLMDLMTVSDLIVSRCGLSTLTEISFLKKAAILIPMPNSHQENNADEFSDGKGAVVLEEKRLSSEFFIENIEKILNDRDGQQKLGNNASKIIKNGNQGMIAIIKSLLR</sequence>
<dbReference type="GO" id="GO:0051301">
    <property type="term" value="P:cell division"/>
    <property type="evidence" value="ECO:0007669"/>
    <property type="project" value="UniProtKB-KW"/>
</dbReference>
<dbReference type="GO" id="GO:0005886">
    <property type="term" value="C:plasma membrane"/>
    <property type="evidence" value="ECO:0007669"/>
    <property type="project" value="UniProtKB-SubCell"/>
</dbReference>
<evidence type="ECO:0000256" key="6">
    <source>
        <dbReference type="ARBA" id="ARBA00022984"/>
    </source>
</evidence>
<evidence type="ECO:0000256" key="2">
    <source>
        <dbReference type="ARBA" id="ARBA00022618"/>
    </source>
</evidence>
<organism evidence="14 15">
    <name type="scientific">Candidatus Falkowbacteria bacterium HGW-Falkowbacteria-1</name>
    <dbReference type="NCBI Taxonomy" id="2013768"/>
    <lineage>
        <taxon>Bacteria</taxon>
        <taxon>Candidatus Falkowiibacteriota</taxon>
    </lineage>
</organism>
<evidence type="ECO:0000256" key="10">
    <source>
        <dbReference type="HAMAP-Rule" id="MF_00033"/>
    </source>
</evidence>
<evidence type="ECO:0000256" key="9">
    <source>
        <dbReference type="ARBA" id="ARBA00023316"/>
    </source>
</evidence>
<comment type="similarity">
    <text evidence="10">Belongs to the glycosyltransferase 28 family. MurG subfamily.</text>
</comment>
<keyword evidence="5 10" id="KW-0133">Cell shape</keyword>
<evidence type="ECO:0000256" key="3">
    <source>
        <dbReference type="ARBA" id="ARBA00022676"/>
    </source>
</evidence>
<gene>
    <name evidence="10" type="primary">murG</name>
    <name evidence="14" type="ORF">CVU82_02575</name>
</gene>